<name>A0A8J3ZN95_9ACTN</name>
<feature type="compositionally biased region" description="Polar residues" evidence="1">
    <location>
        <begin position="37"/>
        <end position="47"/>
    </location>
</feature>
<reference evidence="2" key="1">
    <citation type="submission" date="2021-01" db="EMBL/GenBank/DDBJ databases">
        <title>Whole genome shotgun sequence of Virgisporangium aurantiacum NBRC 16421.</title>
        <authorList>
            <person name="Komaki H."/>
            <person name="Tamura T."/>
        </authorList>
    </citation>
    <scope>NUCLEOTIDE SEQUENCE</scope>
    <source>
        <strain evidence="2">NBRC 16421</strain>
    </source>
</reference>
<gene>
    <name evidence="2" type="ORF">Vau01_121720</name>
</gene>
<dbReference type="RefSeq" id="WP_204013818.1">
    <property type="nucleotide sequence ID" value="NZ_BOPG01000124.1"/>
</dbReference>
<keyword evidence="3" id="KW-1185">Reference proteome</keyword>
<evidence type="ECO:0000313" key="2">
    <source>
        <dbReference type="EMBL" id="GIJ64656.1"/>
    </source>
</evidence>
<feature type="region of interest" description="Disordered" evidence="1">
    <location>
        <begin position="33"/>
        <end position="63"/>
    </location>
</feature>
<dbReference type="SUPFAM" id="SSF52540">
    <property type="entry name" value="P-loop containing nucleoside triphosphate hydrolases"/>
    <property type="match status" value="1"/>
</dbReference>
<dbReference type="EMBL" id="BOPG01000124">
    <property type="protein sequence ID" value="GIJ64656.1"/>
    <property type="molecule type" value="Genomic_DNA"/>
</dbReference>
<protein>
    <submittedName>
        <fullName evidence="2">Uncharacterized protein</fullName>
    </submittedName>
</protein>
<proteinExistence type="predicted"/>
<accession>A0A8J3ZN95</accession>
<feature type="compositionally biased region" description="Basic and acidic residues" evidence="1">
    <location>
        <begin position="1240"/>
        <end position="1251"/>
    </location>
</feature>
<evidence type="ECO:0000256" key="1">
    <source>
        <dbReference type="SAM" id="MobiDB-lite"/>
    </source>
</evidence>
<feature type="region of interest" description="Disordered" evidence="1">
    <location>
        <begin position="1232"/>
        <end position="1257"/>
    </location>
</feature>
<comment type="caution">
    <text evidence="2">The sequence shown here is derived from an EMBL/GenBank/DDBJ whole genome shotgun (WGS) entry which is preliminary data.</text>
</comment>
<dbReference type="Proteomes" id="UP000612585">
    <property type="component" value="Unassembled WGS sequence"/>
</dbReference>
<sequence length="1292" mass="139149">MSDLLPTPGMGGYELEEFLGDLLKRMARIPGADPRLVSSSRNGTSGQTQGGVDHRGTYSDGTRGAWSCKDEKALTNGLIDKIIKEMNQAGETAEKRIVVYSRIANPAARTKIDKLPAWEIWDQVDLGDHVRSLLVQDARALLDTHFDETVRRKFLVDPGTDAFVFLDAYFAPLLDPNDRFHHRAALVGRDAEVAAIVAALRDPAGPRVMFIEGPAGRGKSRLALAALSQLWDELDTMPVLVRADGCALDRNALGELPVAPSIVFVEDIHRDPAGLEGLLRYARNTDGARVVLTGRPTARVLCERALVVAKFGLPDLAIHEVTPLTAAAARQLVAALQDEVQLTPPFAEGLAQAARVTPLLAVLAVELIRRNELTTPLALNADLRHEVMTRYGEAVTDGVPGATGPQVRKILATISALAQVRIGDLPLLDALAGFVGIGRGELLQLIETLAAHGVLLNRDGRVGVVPDLLGDHLLAEQTVVMGQDSGFAGLLWQAFPDQQLKLLASLANLDWRLEHTEPGTAPAPDLFSASWTDFRSRFLTADHAVRWEALDALPAVAATQGASVLPLLRDAIASPASDIPGDWLTHADVRRRCARLAGICARADSALLADVFDLLWQLAQTDAGPPHQDPDHPVRVIEQLAELGAAESVATADVLLDRVAVWLAEPADTARCRSPLSVVEPLLAKSGTTKHWRPSALEFRPYTVDPGAVRVLRDRIRQLLAPIMVGADTAAAVEAARLLGIALSEPVAYFGQTMPPETILTWVDDDLQTLAVLSTVAADTTEPLVRCHIRTAVTWTAEHATSTAVRQRSRALLTAIEAHDEDELTDLLVIADYDSSTVADLPPDSRTDGKPPTDGQNAADNYPQTVARREQERQHLAARLWQNVADAGALAARLAERLTVIAATQAEPAAGLDQTLRAILGARQDQRRALFEAIVAAPPSPLDAAVAVVLDTLLDDRTEFLQALQIAVTSRPTIVTGALRGFFRSGWGAVATDASTVIIEATKHADPAIQHTAVQSTGALLRADPLGTVPLLLTFIPTAPDAVASAVSVAEGADPQTWVAGMSDEQRRALLDLLRELPKLHTRNRRTLTALADSLPDDVLDVIAVHDKRGGSQLLQPGWGIERPFANHPAALVTWIQRGTQAAGTQRFRRSKIWRVIAGVRPTAGAASAITTIAANGTADELLFLAESLAHCTNFVLDEPGLFDELVQALDRHADIDHDQICGELLASGMPDASWRPGRPAHETIDNRDRAQTLADDDTLSDKSRQLYRDLHAGLQRIIDRDLKADSTEADV</sequence>
<dbReference type="InterPro" id="IPR027417">
    <property type="entry name" value="P-loop_NTPase"/>
</dbReference>
<feature type="region of interest" description="Disordered" evidence="1">
    <location>
        <begin position="838"/>
        <end position="860"/>
    </location>
</feature>
<evidence type="ECO:0000313" key="3">
    <source>
        <dbReference type="Proteomes" id="UP000612585"/>
    </source>
</evidence>
<organism evidence="2 3">
    <name type="scientific">Virgisporangium aurantiacum</name>
    <dbReference type="NCBI Taxonomy" id="175570"/>
    <lineage>
        <taxon>Bacteria</taxon>
        <taxon>Bacillati</taxon>
        <taxon>Actinomycetota</taxon>
        <taxon>Actinomycetes</taxon>
        <taxon>Micromonosporales</taxon>
        <taxon>Micromonosporaceae</taxon>
        <taxon>Virgisporangium</taxon>
    </lineage>
</organism>